<comment type="caution">
    <text evidence="3">The sequence shown here is derived from an EMBL/GenBank/DDBJ whole genome shotgun (WGS) entry which is preliminary data.</text>
</comment>
<accession>A0A0G2F496</accession>
<dbReference type="AlphaFoldDB" id="A0A0G2F496"/>
<dbReference type="PANTHER" id="PTHR33365:SF4">
    <property type="entry name" value="CYCLOCHLOROTINE BIOSYNTHESIS PROTEIN O"/>
    <property type="match status" value="1"/>
</dbReference>
<dbReference type="GO" id="GO:0043386">
    <property type="term" value="P:mycotoxin biosynthetic process"/>
    <property type="evidence" value="ECO:0007669"/>
    <property type="project" value="InterPro"/>
</dbReference>
<gene>
    <name evidence="3" type="ORF">UCRPC4_g00275</name>
</gene>
<comment type="similarity">
    <text evidence="2">Belongs to the ustYa family.</text>
</comment>
<comment type="pathway">
    <text evidence="1">Mycotoxin biosynthesis.</text>
</comment>
<protein>
    <submittedName>
        <fullName evidence="3">Uncharacterized protein</fullName>
    </submittedName>
</protein>
<evidence type="ECO:0000313" key="3">
    <source>
        <dbReference type="EMBL" id="KKY29086.1"/>
    </source>
</evidence>
<evidence type="ECO:0000256" key="2">
    <source>
        <dbReference type="ARBA" id="ARBA00035112"/>
    </source>
</evidence>
<organism evidence="3 4">
    <name type="scientific">Phaeomoniella chlamydospora</name>
    <name type="common">Phaeoacremonium chlamydosporum</name>
    <dbReference type="NCBI Taxonomy" id="158046"/>
    <lineage>
        <taxon>Eukaryota</taxon>
        <taxon>Fungi</taxon>
        <taxon>Dikarya</taxon>
        <taxon>Ascomycota</taxon>
        <taxon>Pezizomycotina</taxon>
        <taxon>Eurotiomycetes</taxon>
        <taxon>Chaetothyriomycetidae</taxon>
        <taxon>Phaeomoniellales</taxon>
        <taxon>Phaeomoniellaceae</taxon>
        <taxon>Phaeomoniella</taxon>
    </lineage>
</organism>
<dbReference type="PANTHER" id="PTHR33365">
    <property type="entry name" value="YALI0B05434P"/>
    <property type="match status" value="1"/>
</dbReference>
<dbReference type="EMBL" id="LCWF01000006">
    <property type="protein sequence ID" value="KKY29086.1"/>
    <property type="molecule type" value="Genomic_DNA"/>
</dbReference>
<reference evidence="3 4" key="1">
    <citation type="submission" date="2015-05" db="EMBL/GenBank/DDBJ databases">
        <title>Distinctive expansion of gene families associated with plant cell wall degradation and secondary metabolism in the genomes of grapevine trunk pathogens.</title>
        <authorList>
            <person name="Lawrence D.P."/>
            <person name="Travadon R."/>
            <person name="Rolshausen P.E."/>
            <person name="Baumgartner K."/>
        </authorList>
    </citation>
    <scope>NUCLEOTIDE SEQUENCE [LARGE SCALE GENOMIC DNA]</scope>
    <source>
        <strain evidence="3">UCRPC4</strain>
    </source>
</reference>
<dbReference type="Pfam" id="PF11807">
    <property type="entry name" value="UstYa"/>
    <property type="match status" value="1"/>
</dbReference>
<sequence>MALNTTTFSGDLGATFSIGSLDVSFVKSSFHVLSSHCIVIMKFTDAVYEAADSDDSSTILGDDQHDLELLELKTRSLTRTSLANFLNSPWTFLVHAVIFSLSLTLFITAHLNPPISTQRYLEQYTSWSPARAVVRYEPYTFNSTKGKLSGYMGHGWQVDQKWNRITTDLGDQMISETELEQLGKSNTSTRVMDHATGVEGYRVMLQVFHQLRCLNKLRKAVHWDDYEGDGDLSGDREETRNELGE</sequence>
<proteinExistence type="inferred from homology"/>
<name>A0A0G2F496_PHACM</name>
<evidence type="ECO:0000313" key="4">
    <source>
        <dbReference type="Proteomes" id="UP000053317"/>
    </source>
</evidence>
<dbReference type="InterPro" id="IPR021765">
    <property type="entry name" value="UstYa-like"/>
</dbReference>
<evidence type="ECO:0000256" key="1">
    <source>
        <dbReference type="ARBA" id="ARBA00004685"/>
    </source>
</evidence>
<dbReference type="OrthoDB" id="3687641at2759"/>
<keyword evidence="4" id="KW-1185">Reference proteome</keyword>
<reference evidence="3 4" key="2">
    <citation type="submission" date="2015-05" db="EMBL/GenBank/DDBJ databases">
        <authorList>
            <person name="Morales-Cruz A."/>
            <person name="Amrine K.C."/>
            <person name="Cantu D."/>
        </authorList>
    </citation>
    <scope>NUCLEOTIDE SEQUENCE [LARGE SCALE GENOMIC DNA]</scope>
    <source>
        <strain evidence="3">UCRPC4</strain>
    </source>
</reference>
<dbReference type="Proteomes" id="UP000053317">
    <property type="component" value="Unassembled WGS sequence"/>
</dbReference>